<organism evidence="8 9">
    <name type="scientific">Amanita thiersii Skay4041</name>
    <dbReference type="NCBI Taxonomy" id="703135"/>
    <lineage>
        <taxon>Eukaryota</taxon>
        <taxon>Fungi</taxon>
        <taxon>Dikarya</taxon>
        <taxon>Basidiomycota</taxon>
        <taxon>Agaricomycotina</taxon>
        <taxon>Agaricomycetes</taxon>
        <taxon>Agaricomycetidae</taxon>
        <taxon>Agaricales</taxon>
        <taxon>Pluteineae</taxon>
        <taxon>Amanitaceae</taxon>
        <taxon>Amanita</taxon>
    </lineage>
</organism>
<feature type="domain" description="C2H2-type" evidence="7">
    <location>
        <begin position="131"/>
        <end position="160"/>
    </location>
</feature>
<dbReference type="Pfam" id="PF12171">
    <property type="entry name" value="zf-C2H2_jaz"/>
    <property type="match status" value="1"/>
</dbReference>
<dbReference type="InterPro" id="IPR036236">
    <property type="entry name" value="Znf_C2H2_sf"/>
</dbReference>
<feature type="domain" description="C2H2-type" evidence="7">
    <location>
        <begin position="22"/>
        <end position="51"/>
    </location>
</feature>
<proteinExistence type="predicted"/>
<dbReference type="InterPro" id="IPR013087">
    <property type="entry name" value="Znf_C2H2_type"/>
</dbReference>
<dbReference type="Pfam" id="PF12874">
    <property type="entry name" value="zf-met"/>
    <property type="match status" value="1"/>
</dbReference>
<dbReference type="Proteomes" id="UP000242287">
    <property type="component" value="Unassembled WGS sequence"/>
</dbReference>
<dbReference type="AlphaFoldDB" id="A0A2A9NGY0"/>
<evidence type="ECO:0000256" key="3">
    <source>
        <dbReference type="ARBA" id="ARBA00022771"/>
    </source>
</evidence>
<dbReference type="PROSITE" id="PS00028">
    <property type="entry name" value="ZINC_FINGER_C2H2_1"/>
    <property type="match status" value="2"/>
</dbReference>
<evidence type="ECO:0000259" key="7">
    <source>
        <dbReference type="PROSITE" id="PS50157"/>
    </source>
</evidence>
<dbReference type="EMBL" id="KZ302107">
    <property type="protein sequence ID" value="PFH47511.1"/>
    <property type="molecule type" value="Genomic_DNA"/>
</dbReference>
<keyword evidence="1" id="KW-0479">Metal-binding</keyword>
<accession>A0A2A9NGY0</accession>
<evidence type="ECO:0000313" key="9">
    <source>
        <dbReference type="Proteomes" id="UP000242287"/>
    </source>
</evidence>
<protein>
    <recommendedName>
        <fullName evidence="7">C2H2-type domain-containing protein</fullName>
    </recommendedName>
</protein>
<feature type="region of interest" description="Disordered" evidence="6">
    <location>
        <begin position="1"/>
        <end position="22"/>
    </location>
</feature>
<reference evidence="8 9" key="1">
    <citation type="submission" date="2014-02" db="EMBL/GenBank/DDBJ databases">
        <title>Transposable element dynamics among asymbiotic and ectomycorrhizal Amanita fungi.</title>
        <authorList>
            <consortium name="DOE Joint Genome Institute"/>
            <person name="Hess J."/>
            <person name="Skrede I."/>
            <person name="Wolfe B."/>
            <person name="LaButti K."/>
            <person name="Ohm R.A."/>
            <person name="Grigoriev I.V."/>
            <person name="Pringle A."/>
        </authorList>
    </citation>
    <scope>NUCLEOTIDE SEQUENCE [LARGE SCALE GENOMIC DNA]</scope>
    <source>
        <strain evidence="8 9">SKay4041</strain>
    </source>
</reference>
<dbReference type="Gene3D" id="3.30.160.60">
    <property type="entry name" value="Classic Zinc Finger"/>
    <property type="match status" value="2"/>
</dbReference>
<dbReference type="OrthoDB" id="6077919at2759"/>
<dbReference type="GO" id="GO:0008270">
    <property type="term" value="F:zinc ion binding"/>
    <property type="evidence" value="ECO:0007669"/>
    <property type="project" value="UniProtKB-KW"/>
</dbReference>
<dbReference type="PANTHER" id="PTHR24379:SF121">
    <property type="entry name" value="C2H2-TYPE DOMAIN-CONTAINING PROTEIN"/>
    <property type="match status" value="1"/>
</dbReference>
<evidence type="ECO:0000256" key="2">
    <source>
        <dbReference type="ARBA" id="ARBA00022737"/>
    </source>
</evidence>
<gene>
    <name evidence="8" type="ORF">AMATHDRAFT_67591</name>
</gene>
<evidence type="ECO:0000256" key="6">
    <source>
        <dbReference type="SAM" id="MobiDB-lite"/>
    </source>
</evidence>
<dbReference type="PROSITE" id="PS50157">
    <property type="entry name" value="ZINC_FINGER_C2H2_2"/>
    <property type="match status" value="2"/>
</dbReference>
<evidence type="ECO:0000256" key="5">
    <source>
        <dbReference type="PROSITE-ProRule" id="PRU00042"/>
    </source>
</evidence>
<name>A0A2A9NGY0_9AGAR</name>
<dbReference type="PANTHER" id="PTHR24379">
    <property type="entry name" value="KRAB AND ZINC FINGER DOMAIN-CONTAINING"/>
    <property type="match status" value="1"/>
</dbReference>
<keyword evidence="2" id="KW-0677">Repeat</keyword>
<dbReference type="InterPro" id="IPR022755">
    <property type="entry name" value="Znf_C2H2_jaz"/>
</dbReference>
<keyword evidence="4" id="KW-0862">Zinc</keyword>
<dbReference type="SMART" id="SM00355">
    <property type="entry name" value="ZnF_C2H2"/>
    <property type="match status" value="4"/>
</dbReference>
<keyword evidence="9" id="KW-1185">Reference proteome</keyword>
<keyword evidence="3 5" id="KW-0863">Zinc-finger</keyword>
<evidence type="ECO:0000256" key="4">
    <source>
        <dbReference type="ARBA" id="ARBA00022833"/>
    </source>
</evidence>
<sequence>MFVNKQALEQHTRDSHKKPPGSYCSRCKKSFRCKADLERHNASPVHNPKKQRCFACSAIFKTPSGLAQHIESTCPNLGQNRHHVTAAIQSLKVASPISLRLFKPMKFMTGAKRRPLITYYSTAQSFNGKGFECCVCHKTFHSRQSLEAHLNSPVHDEDQFKCPKCRMQFKLVSGLVQHIESEACGISSLMDVERRLSRLTGQVSRALAW</sequence>
<dbReference type="STRING" id="703135.A0A2A9NGY0"/>
<evidence type="ECO:0000256" key="1">
    <source>
        <dbReference type="ARBA" id="ARBA00022723"/>
    </source>
</evidence>
<dbReference type="SUPFAM" id="SSF57667">
    <property type="entry name" value="beta-beta-alpha zinc fingers"/>
    <property type="match status" value="2"/>
</dbReference>
<evidence type="ECO:0000313" key="8">
    <source>
        <dbReference type="EMBL" id="PFH47511.1"/>
    </source>
</evidence>